<protein>
    <submittedName>
        <fullName evidence="1">Uncharacterized protein</fullName>
    </submittedName>
</protein>
<reference evidence="1" key="1">
    <citation type="submission" date="2018-05" db="EMBL/GenBank/DDBJ databases">
        <authorList>
            <person name="Lanie J.A."/>
            <person name="Ng W.-L."/>
            <person name="Kazmierczak K.M."/>
            <person name="Andrzejewski T.M."/>
            <person name="Davidsen T.M."/>
            <person name="Wayne K.J."/>
            <person name="Tettelin H."/>
            <person name="Glass J.I."/>
            <person name="Rusch D."/>
            <person name="Podicherti R."/>
            <person name="Tsui H.-C.T."/>
            <person name="Winkler M.E."/>
        </authorList>
    </citation>
    <scope>NUCLEOTIDE SEQUENCE</scope>
</reference>
<dbReference type="AlphaFoldDB" id="A0A381UG88"/>
<accession>A0A381UG88</accession>
<organism evidence="1">
    <name type="scientific">marine metagenome</name>
    <dbReference type="NCBI Taxonomy" id="408172"/>
    <lineage>
        <taxon>unclassified sequences</taxon>
        <taxon>metagenomes</taxon>
        <taxon>ecological metagenomes</taxon>
    </lineage>
</organism>
<proteinExistence type="predicted"/>
<name>A0A381UG88_9ZZZZ</name>
<sequence>MEMMYFNIYQRLRDCNIPAAVLDEIFSDKKDLDTLSKSWEALKAEGLNGDEIAKEISKIIINELGDDFIQSLSNADEK</sequence>
<evidence type="ECO:0000313" key="1">
    <source>
        <dbReference type="EMBL" id="SVA26741.1"/>
    </source>
</evidence>
<dbReference type="EMBL" id="UINC01006305">
    <property type="protein sequence ID" value="SVA26741.1"/>
    <property type="molecule type" value="Genomic_DNA"/>
</dbReference>
<gene>
    <name evidence="1" type="ORF">METZ01_LOCUS79595</name>
</gene>